<comment type="caution">
    <text evidence="8">The sequence shown here is derived from an EMBL/GenBank/DDBJ whole genome shotgun (WGS) entry which is preliminary data.</text>
</comment>
<keyword evidence="7" id="KW-0998">Cell outer membrane</keyword>
<keyword evidence="4" id="KW-0964">Secreted</keyword>
<keyword evidence="5" id="KW-0732">Signal</keyword>
<sequence length="885" mass="98447">MVYAPAQSINKLRFFNSNLLGDDTISLSYGDFLREAIKTPQKFNRASLLRLEGVKVVEVVGCYVSSNHYASKGAFIDMSQGTNLSLNSTTIETMSAASGGVLDISVESKAIINDCEFISNSAIYQGVLSINVQSDVQIYNSKLQSNQALINGVMKVSGDSNILIEDCNFWDNQAEYKNSIGSLFQIKSYATILYSTFYQNRAYINDVLNSNQLGKLIEFIAIPAPIIIRDCQFYDNTAFIGTPNLYFFDTGDVTIEGTEFSNKYKTTSATNTQVIGNFIQIISSATIKISQCIFLNGNAASGGAIYIQGEARISIQKSQFQDNFATKYGGAIFCDSIQLLSITNACRFLGNQVKLYGGDALYIQHSLSGSVTINNSYFETRVATSNFVHVEDIQTLLVSYVIAQHLLQYTTMAYKTGGFFLQNIYSLTISNSDFINLYGAYNQGGGALVIEYTDDLQTSPVIIKDCIIRESISSTKGAGLSIINTKLMNITRTNITNNNAHKQGGGIFFSCNASLSQTYPCTLYIQDSLFQSNFAEQEGGAIKWNYYEPIMSNVIFKNNSAGVYGDELACVSKKLIRVKKEMLGAKNLQMAGILSFKQSEDEYDTSMQSGGTISLYFGLVDKYGSFVRTDYKSSMAIQTVKNSSEKFAPVIESPTQKTAEGGFFIIEDLVLVSTPNSTQSMYQVHLQLPNKNQFINIFTYFSDNIFGFLTLQYSHLRLMLLIQISLIISKLIKTQISRMDHLVHLQLFLQSWTLEVARLVNNSNQTGNAKSVRLVHISLPLQKMFWTVKIAKTMSLYALAVPGCIRVQATGEAQPYLTILSNVSIHLRALEEQTLKSFLVNALRVIEEYFAQIAFQDIHYLIAPSDAKNVLPRYQTHLFLSHQPF</sequence>
<evidence type="ECO:0008006" key="10">
    <source>
        <dbReference type="Google" id="ProtNLM"/>
    </source>
</evidence>
<dbReference type="GO" id="GO:0005576">
    <property type="term" value="C:extracellular region"/>
    <property type="evidence" value="ECO:0007669"/>
    <property type="project" value="UniProtKB-SubCell"/>
</dbReference>
<dbReference type="InterPro" id="IPR011050">
    <property type="entry name" value="Pectin_lyase_fold/virulence"/>
</dbReference>
<dbReference type="SUPFAM" id="SSF51126">
    <property type="entry name" value="Pectin lyase-like"/>
    <property type="match status" value="2"/>
</dbReference>
<name>A0A8J8P4U6_HALGN</name>
<protein>
    <recommendedName>
        <fullName evidence="10">Right handed beta helix domain-containing protein</fullName>
    </recommendedName>
</protein>
<dbReference type="Pfam" id="PF02415">
    <property type="entry name" value="Chlam_PMP"/>
    <property type="match status" value="1"/>
</dbReference>
<dbReference type="OrthoDB" id="2018448at2759"/>
<dbReference type="InterPro" id="IPR003368">
    <property type="entry name" value="POMP_repeat"/>
</dbReference>
<dbReference type="AlphaFoldDB" id="A0A8J8P4U6"/>
<gene>
    <name evidence="8" type="ORF">FGO68_gene10719</name>
</gene>
<organism evidence="8 9">
    <name type="scientific">Halteria grandinella</name>
    <dbReference type="NCBI Taxonomy" id="5974"/>
    <lineage>
        <taxon>Eukaryota</taxon>
        <taxon>Sar</taxon>
        <taxon>Alveolata</taxon>
        <taxon>Ciliophora</taxon>
        <taxon>Intramacronucleata</taxon>
        <taxon>Spirotrichea</taxon>
        <taxon>Stichotrichia</taxon>
        <taxon>Sporadotrichida</taxon>
        <taxon>Halteriidae</taxon>
        <taxon>Halteria</taxon>
    </lineage>
</organism>
<evidence type="ECO:0000313" key="8">
    <source>
        <dbReference type="EMBL" id="TNV88132.1"/>
    </source>
</evidence>
<evidence type="ECO:0000256" key="5">
    <source>
        <dbReference type="ARBA" id="ARBA00022729"/>
    </source>
</evidence>
<evidence type="ECO:0000313" key="9">
    <source>
        <dbReference type="Proteomes" id="UP000785679"/>
    </source>
</evidence>
<dbReference type="NCBIfam" id="TIGR01376">
    <property type="entry name" value="POMP_repeat"/>
    <property type="match status" value="1"/>
</dbReference>
<dbReference type="PANTHER" id="PTHR11319">
    <property type="entry name" value="G PROTEIN-COUPLED RECEPTOR-RELATED"/>
    <property type="match status" value="1"/>
</dbReference>
<dbReference type="EMBL" id="RRYP01000066">
    <property type="protein sequence ID" value="TNV88132.1"/>
    <property type="molecule type" value="Genomic_DNA"/>
</dbReference>
<evidence type="ECO:0000256" key="1">
    <source>
        <dbReference type="ARBA" id="ARBA00004196"/>
    </source>
</evidence>
<proteinExistence type="predicted"/>
<evidence type="ECO:0000256" key="7">
    <source>
        <dbReference type="ARBA" id="ARBA00023237"/>
    </source>
</evidence>
<evidence type="ECO:0000256" key="2">
    <source>
        <dbReference type="ARBA" id="ARBA00004442"/>
    </source>
</evidence>
<keyword evidence="6" id="KW-0472">Membrane</keyword>
<accession>A0A8J8P4U6</accession>
<dbReference type="Proteomes" id="UP000785679">
    <property type="component" value="Unassembled WGS sequence"/>
</dbReference>
<dbReference type="PANTHER" id="PTHR11319:SF35">
    <property type="entry name" value="OUTER MEMBRANE PROTEIN PMPC-RELATED"/>
    <property type="match status" value="1"/>
</dbReference>
<comment type="subcellular location">
    <subcellularLocation>
        <location evidence="1">Cell envelope</location>
    </subcellularLocation>
    <subcellularLocation>
        <location evidence="2">Cell outer membrane</location>
    </subcellularLocation>
    <subcellularLocation>
        <location evidence="3">Secreted</location>
    </subcellularLocation>
</comment>
<reference evidence="8" key="1">
    <citation type="submission" date="2019-06" db="EMBL/GenBank/DDBJ databases">
        <authorList>
            <person name="Zheng W."/>
        </authorList>
    </citation>
    <scope>NUCLEOTIDE SEQUENCE</scope>
    <source>
        <strain evidence="8">QDHG01</strain>
    </source>
</reference>
<keyword evidence="9" id="KW-1185">Reference proteome</keyword>
<evidence type="ECO:0000256" key="4">
    <source>
        <dbReference type="ARBA" id="ARBA00022525"/>
    </source>
</evidence>
<evidence type="ECO:0000256" key="6">
    <source>
        <dbReference type="ARBA" id="ARBA00023136"/>
    </source>
</evidence>
<evidence type="ECO:0000256" key="3">
    <source>
        <dbReference type="ARBA" id="ARBA00004613"/>
    </source>
</evidence>